<sequence length="82" mass="8644">MMVTSTPELVMAASAGAAEDGRLAAPEVDLRAGDVVMLRSGSQEMVVLKVVGDVVFAAWDNQSSYSSCAPFAKRDLIRLQVG</sequence>
<reference evidence="1" key="2">
    <citation type="submission" date="2020-09" db="EMBL/GenBank/DDBJ databases">
        <authorList>
            <person name="Sun Q."/>
            <person name="Zhou Y."/>
        </authorList>
    </citation>
    <scope>NUCLEOTIDE SEQUENCE</scope>
    <source>
        <strain evidence="1">CGMCC 1.12919</strain>
    </source>
</reference>
<protein>
    <recommendedName>
        <fullName evidence="3">DUF2158 domain-containing protein</fullName>
    </recommendedName>
</protein>
<reference evidence="1" key="1">
    <citation type="journal article" date="2014" name="Int. J. Syst. Evol. Microbiol.">
        <title>Complete genome sequence of Corynebacterium casei LMG S-19264T (=DSM 44701T), isolated from a smear-ripened cheese.</title>
        <authorList>
            <consortium name="US DOE Joint Genome Institute (JGI-PGF)"/>
            <person name="Walter F."/>
            <person name="Albersmeier A."/>
            <person name="Kalinowski J."/>
            <person name="Ruckert C."/>
        </authorList>
    </citation>
    <scope>NUCLEOTIDE SEQUENCE</scope>
    <source>
        <strain evidence="1">CGMCC 1.12919</strain>
    </source>
</reference>
<gene>
    <name evidence="1" type="ORF">GCM10010994_12790</name>
</gene>
<dbReference type="AlphaFoldDB" id="A0A916U0E1"/>
<organism evidence="1 2">
    <name type="scientific">Chelatococcus reniformis</name>
    <dbReference type="NCBI Taxonomy" id="1494448"/>
    <lineage>
        <taxon>Bacteria</taxon>
        <taxon>Pseudomonadati</taxon>
        <taxon>Pseudomonadota</taxon>
        <taxon>Alphaproteobacteria</taxon>
        <taxon>Hyphomicrobiales</taxon>
        <taxon>Chelatococcaceae</taxon>
        <taxon>Chelatococcus</taxon>
    </lineage>
</organism>
<proteinExistence type="predicted"/>
<dbReference type="EMBL" id="BMGG01000002">
    <property type="protein sequence ID" value="GGC55339.1"/>
    <property type="molecule type" value="Genomic_DNA"/>
</dbReference>
<comment type="caution">
    <text evidence="1">The sequence shown here is derived from an EMBL/GenBank/DDBJ whole genome shotgun (WGS) entry which is preliminary data.</text>
</comment>
<keyword evidence="2" id="KW-1185">Reference proteome</keyword>
<dbReference type="Proteomes" id="UP000637002">
    <property type="component" value="Unassembled WGS sequence"/>
</dbReference>
<evidence type="ECO:0008006" key="3">
    <source>
        <dbReference type="Google" id="ProtNLM"/>
    </source>
</evidence>
<name>A0A916U0E1_9HYPH</name>
<accession>A0A916U0E1</accession>
<evidence type="ECO:0000313" key="2">
    <source>
        <dbReference type="Proteomes" id="UP000637002"/>
    </source>
</evidence>
<evidence type="ECO:0000313" key="1">
    <source>
        <dbReference type="EMBL" id="GGC55339.1"/>
    </source>
</evidence>